<reference evidence="3" key="1">
    <citation type="submission" date="2024-06" db="EMBL/GenBank/DDBJ databases">
        <title>The genome sequences of Kitasatospora sp. strain HUAS MG31.</title>
        <authorList>
            <person name="Mo P."/>
        </authorList>
    </citation>
    <scope>NUCLEOTIDE SEQUENCE</scope>
    <source>
        <strain evidence="3">HUAS MG31</strain>
    </source>
</reference>
<organism evidence="3">
    <name type="scientific">Kitasatospora camelliae</name>
    <dbReference type="NCBI Taxonomy" id="3156397"/>
    <lineage>
        <taxon>Bacteria</taxon>
        <taxon>Bacillati</taxon>
        <taxon>Actinomycetota</taxon>
        <taxon>Actinomycetes</taxon>
        <taxon>Kitasatosporales</taxon>
        <taxon>Streptomycetaceae</taxon>
        <taxon>Kitasatospora</taxon>
    </lineage>
</organism>
<dbReference type="PANTHER" id="PTHR33744:SF7">
    <property type="entry name" value="PUCR FAMILY TRANSCRIPTIONAL REGULATOR"/>
    <property type="match status" value="1"/>
</dbReference>
<dbReference type="Pfam" id="PF13556">
    <property type="entry name" value="HTH_30"/>
    <property type="match status" value="1"/>
</dbReference>
<dbReference type="PANTHER" id="PTHR33744">
    <property type="entry name" value="CARBOHYDRATE DIACID REGULATOR"/>
    <property type="match status" value="1"/>
</dbReference>
<proteinExistence type="predicted"/>
<sequence>MEALAERLSHLDSHAQATVRIVAFYDTLMRRRLDLPALARASAGLAECVVGVRLHGPGRAIRMTPDGREAPAPPTPASASAPVTLDEEEIGTVWLERPGPTGPLDDVVLDRLAIAVAATAERYGPARTTMADPALVELVVSSDGDEAARARALRLLGFAAGTPVQVAAVRAPLPLAQVATLICPERPVKAAELTGTGTGVILAGSLDEARWPAEVRAGIGAAASPARSWHQARAALRFTTAREPVVRYDGLGALALVAEIPEHAVRDNADVAAFARVAAAAEDVRTLDAYCDTGSLRRAAELLHLHHSSVARRLDQIGKVLGFDLTEPTGLVRARIALTAWRLLDD</sequence>
<dbReference type="KEGG" id="kcm:ABWK59_32305"/>
<evidence type="ECO:0000313" key="3">
    <source>
        <dbReference type="EMBL" id="XCM83279.1"/>
    </source>
</evidence>
<feature type="region of interest" description="Disordered" evidence="1">
    <location>
        <begin position="62"/>
        <end position="83"/>
    </location>
</feature>
<evidence type="ECO:0000256" key="1">
    <source>
        <dbReference type="SAM" id="MobiDB-lite"/>
    </source>
</evidence>
<dbReference type="RefSeq" id="WP_354644214.1">
    <property type="nucleotide sequence ID" value="NZ_CP159872.1"/>
</dbReference>
<dbReference type="InterPro" id="IPR025736">
    <property type="entry name" value="PucR_C-HTH_dom"/>
</dbReference>
<name>A0AAU8K7S2_9ACTN</name>
<accession>A0AAU8K7S2</accession>
<feature type="domain" description="PucR C-terminal helix-turn-helix" evidence="2">
    <location>
        <begin position="284"/>
        <end position="340"/>
    </location>
</feature>
<dbReference type="AlphaFoldDB" id="A0AAU8K7S2"/>
<evidence type="ECO:0000259" key="2">
    <source>
        <dbReference type="Pfam" id="PF13556"/>
    </source>
</evidence>
<dbReference type="InterPro" id="IPR042070">
    <property type="entry name" value="PucR_C-HTH_sf"/>
</dbReference>
<dbReference type="Gene3D" id="1.10.10.2840">
    <property type="entry name" value="PucR C-terminal helix-turn-helix domain"/>
    <property type="match status" value="1"/>
</dbReference>
<gene>
    <name evidence="3" type="ORF">ABWK59_32305</name>
</gene>
<dbReference type="InterPro" id="IPR051448">
    <property type="entry name" value="CdaR-like_regulators"/>
</dbReference>
<dbReference type="EMBL" id="CP159872">
    <property type="protein sequence ID" value="XCM83279.1"/>
    <property type="molecule type" value="Genomic_DNA"/>
</dbReference>
<protein>
    <submittedName>
        <fullName evidence="3">Helix-turn-helix domain-containing protein</fullName>
    </submittedName>
</protein>